<feature type="region of interest" description="Disordered" evidence="2">
    <location>
        <begin position="175"/>
        <end position="202"/>
    </location>
</feature>
<dbReference type="Pfam" id="PF03195">
    <property type="entry name" value="LOB"/>
    <property type="match status" value="1"/>
</dbReference>
<keyword evidence="5" id="KW-1185">Reference proteome</keyword>
<proteinExistence type="inferred from homology"/>
<dbReference type="InterPro" id="IPR004883">
    <property type="entry name" value="LOB"/>
</dbReference>
<evidence type="ECO:0000259" key="3">
    <source>
        <dbReference type="PROSITE" id="PS50891"/>
    </source>
</evidence>
<feature type="compositionally biased region" description="Polar residues" evidence="2">
    <location>
        <begin position="179"/>
        <end position="193"/>
    </location>
</feature>
<feature type="domain" description="LOB" evidence="3">
    <location>
        <begin position="1"/>
        <end position="107"/>
    </location>
</feature>
<dbReference type="AlphaFoldDB" id="A0A9W7ISP9"/>
<evidence type="ECO:0000256" key="1">
    <source>
        <dbReference type="ARBA" id="ARBA00005474"/>
    </source>
</evidence>
<dbReference type="PANTHER" id="PTHR31304">
    <property type="entry name" value="LOB DOMAIN-CONTAINING PROTEIN 38"/>
    <property type="match status" value="1"/>
</dbReference>
<evidence type="ECO:0000313" key="5">
    <source>
        <dbReference type="Proteomes" id="UP001165190"/>
    </source>
</evidence>
<gene>
    <name evidence="4" type="ORF">HRI_003728100</name>
</gene>
<name>A0A9W7ISP9_HIBTR</name>
<accession>A0A9W7ISP9</accession>
<dbReference type="PANTHER" id="PTHR31304:SF62">
    <property type="entry name" value="LOB DOMAIN-CONTAINING PROTEIN"/>
    <property type="match status" value="1"/>
</dbReference>
<dbReference type="PROSITE" id="PS50891">
    <property type="entry name" value="LOB"/>
    <property type="match status" value="1"/>
</dbReference>
<protein>
    <recommendedName>
        <fullName evidence="3">LOB domain-containing protein</fullName>
    </recommendedName>
</protein>
<evidence type="ECO:0000313" key="4">
    <source>
        <dbReference type="EMBL" id="GMJ00589.1"/>
    </source>
</evidence>
<dbReference type="EMBL" id="BSYR01000035">
    <property type="protein sequence ID" value="GMJ00589.1"/>
    <property type="molecule type" value="Genomic_DNA"/>
</dbReference>
<dbReference type="OrthoDB" id="1922547at2759"/>
<evidence type="ECO:0000256" key="2">
    <source>
        <dbReference type="SAM" id="MobiDB-lite"/>
    </source>
</evidence>
<organism evidence="4 5">
    <name type="scientific">Hibiscus trionum</name>
    <name type="common">Flower of an hour</name>
    <dbReference type="NCBI Taxonomy" id="183268"/>
    <lineage>
        <taxon>Eukaryota</taxon>
        <taxon>Viridiplantae</taxon>
        <taxon>Streptophyta</taxon>
        <taxon>Embryophyta</taxon>
        <taxon>Tracheophyta</taxon>
        <taxon>Spermatophyta</taxon>
        <taxon>Magnoliopsida</taxon>
        <taxon>eudicotyledons</taxon>
        <taxon>Gunneridae</taxon>
        <taxon>Pentapetalae</taxon>
        <taxon>rosids</taxon>
        <taxon>malvids</taxon>
        <taxon>Malvales</taxon>
        <taxon>Malvaceae</taxon>
        <taxon>Malvoideae</taxon>
        <taxon>Hibiscus</taxon>
    </lineage>
</organism>
<comment type="caution">
    <text evidence="4">The sequence shown here is derived from an EMBL/GenBank/DDBJ whole genome shotgun (WGS) entry which is preliminary data.</text>
</comment>
<dbReference type="Proteomes" id="UP001165190">
    <property type="component" value="Unassembled WGS sequence"/>
</dbReference>
<dbReference type="GO" id="GO:0010468">
    <property type="term" value="P:regulation of gene expression"/>
    <property type="evidence" value="ECO:0007669"/>
    <property type="project" value="TreeGrafter"/>
</dbReference>
<sequence>MSCNGCRVLRKGCSENCMLRQSLQCIENPQAQAHATVFVAKFFGRAGLMSFLSSVPHPQRPALFQSLLFEAVGRAVNPVSGALGLMWTGNWNLCQSAVQEVLRGGTWQPLPEVIGGVSGPGFEDVSETVGGGQCFLTKKEYFVGKEGFDGGVVKYQAIDLDLCLTAGDDHVALKKRRQATPSDESETTTSGSRFSGDDHSGGHEQKLLSLFI</sequence>
<reference evidence="4" key="1">
    <citation type="submission" date="2023-05" db="EMBL/GenBank/DDBJ databases">
        <title>Genome and transcriptome analyses reveal genes involved in the formation of fine ridges on petal epidermal cells in Hibiscus trionum.</title>
        <authorList>
            <person name="Koshimizu S."/>
            <person name="Masuda S."/>
            <person name="Ishii T."/>
            <person name="Shirasu K."/>
            <person name="Hoshino A."/>
            <person name="Arita M."/>
        </authorList>
    </citation>
    <scope>NUCLEOTIDE SEQUENCE</scope>
    <source>
        <strain evidence="4">Hamamatsu line</strain>
    </source>
</reference>
<comment type="similarity">
    <text evidence="1">Belongs to the LOB domain-containing protein family.</text>
</comment>